<evidence type="ECO:0000259" key="1">
    <source>
        <dbReference type="PROSITE" id="PS50995"/>
    </source>
</evidence>
<organism evidence="2 3">
    <name type="scientific">Deinococcus roseus</name>
    <dbReference type="NCBI Taxonomy" id="392414"/>
    <lineage>
        <taxon>Bacteria</taxon>
        <taxon>Thermotogati</taxon>
        <taxon>Deinococcota</taxon>
        <taxon>Deinococci</taxon>
        <taxon>Deinococcales</taxon>
        <taxon>Deinococcaceae</taxon>
        <taxon>Deinococcus</taxon>
    </lineage>
</organism>
<dbReference type="InterPro" id="IPR000835">
    <property type="entry name" value="HTH_MarR-typ"/>
</dbReference>
<dbReference type="SUPFAM" id="SSF46785">
    <property type="entry name" value="Winged helix' DNA-binding domain"/>
    <property type="match status" value="1"/>
</dbReference>
<dbReference type="InterPro" id="IPR039422">
    <property type="entry name" value="MarR/SlyA-like"/>
</dbReference>
<dbReference type="PANTHER" id="PTHR33164:SF103">
    <property type="entry name" value="REGULATORY PROTEIN MARR"/>
    <property type="match status" value="1"/>
</dbReference>
<gene>
    <name evidence="2" type="ORF">GCM10008938_42060</name>
</gene>
<comment type="caution">
    <text evidence="2">The sequence shown here is derived from an EMBL/GenBank/DDBJ whole genome shotgun (WGS) entry which is preliminary data.</text>
</comment>
<dbReference type="Gene3D" id="1.10.10.10">
    <property type="entry name" value="Winged helix-like DNA-binding domain superfamily/Winged helix DNA-binding domain"/>
    <property type="match status" value="1"/>
</dbReference>
<accession>A0ABQ2DD80</accession>
<feature type="domain" description="HTH marR-type" evidence="1">
    <location>
        <begin position="1"/>
        <end position="135"/>
    </location>
</feature>
<reference evidence="3" key="1">
    <citation type="journal article" date="2019" name="Int. J. Syst. Evol. Microbiol.">
        <title>The Global Catalogue of Microorganisms (GCM) 10K type strain sequencing project: providing services to taxonomists for standard genome sequencing and annotation.</title>
        <authorList>
            <consortium name="The Broad Institute Genomics Platform"/>
            <consortium name="The Broad Institute Genome Sequencing Center for Infectious Disease"/>
            <person name="Wu L."/>
            <person name="Ma J."/>
        </authorList>
    </citation>
    <scope>NUCLEOTIDE SEQUENCE [LARGE SCALE GENOMIC DNA]</scope>
    <source>
        <strain evidence="3">JCM 14370</strain>
    </source>
</reference>
<dbReference type="Proteomes" id="UP000632222">
    <property type="component" value="Unassembled WGS sequence"/>
</dbReference>
<dbReference type="RefSeq" id="WP_189006463.1">
    <property type="nucleotide sequence ID" value="NZ_BMOD01000023.1"/>
</dbReference>
<sequence length="142" mass="15959">MTPTLQDLGRSIKQVQYRHHRLLDQQLKTIHTTLSQWDALRAIGNNPDAPARKLAQLTFQTDQAFGELSSRLLAQGLITRTAGPGRAIRHRLTAAGEALLQAGYHVVMPVLQASFAPLNEQEREVLYSLLQRMLENENNPLK</sequence>
<dbReference type="EMBL" id="BMOD01000023">
    <property type="protein sequence ID" value="GGJ51650.1"/>
    <property type="molecule type" value="Genomic_DNA"/>
</dbReference>
<name>A0ABQ2DD80_9DEIO</name>
<dbReference type="PROSITE" id="PS50995">
    <property type="entry name" value="HTH_MARR_2"/>
    <property type="match status" value="1"/>
</dbReference>
<dbReference type="InterPro" id="IPR036388">
    <property type="entry name" value="WH-like_DNA-bd_sf"/>
</dbReference>
<dbReference type="Pfam" id="PF12802">
    <property type="entry name" value="MarR_2"/>
    <property type="match status" value="1"/>
</dbReference>
<dbReference type="InterPro" id="IPR036390">
    <property type="entry name" value="WH_DNA-bd_sf"/>
</dbReference>
<keyword evidence="3" id="KW-1185">Reference proteome</keyword>
<evidence type="ECO:0000313" key="2">
    <source>
        <dbReference type="EMBL" id="GGJ51650.1"/>
    </source>
</evidence>
<protein>
    <submittedName>
        <fullName evidence="2">MarR family transcriptional regulator</fullName>
    </submittedName>
</protein>
<dbReference type="SMART" id="SM00347">
    <property type="entry name" value="HTH_MARR"/>
    <property type="match status" value="1"/>
</dbReference>
<proteinExistence type="predicted"/>
<evidence type="ECO:0000313" key="3">
    <source>
        <dbReference type="Proteomes" id="UP000632222"/>
    </source>
</evidence>
<dbReference type="PANTHER" id="PTHR33164">
    <property type="entry name" value="TRANSCRIPTIONAL REGULATOR, MARR FAMILY"/>
    <property type="match status" value="1"/>
</dbReference>